<keyword evidence="2" id="KW-1185">Reference proteome</keyword>
<sequence length="357" mass="38267">MTNLPSKQTAVVALNDGSLGVSHDVEIPVLEDDMILVKNAVVALNPIDMKMVGKLATPGAIAGMDFAGEVVAVGPKVRTAVPIKRGDRVCGAVPGMHSITPTVGAFAEYVGATDLVTMKIPDHMSLEEGASLGSGVGTIGLALFKSLDIPGSPKSPATKPVDVLVYGGSTSTGTLAIQLLKLSGMNPIATCSPSNFELVKSYGATEVFDYHLETCTADIKKHTRNSLKFVLDCISEPETMQFCYKCLGRAGGKYTALEPFPEFLHNRPKTVTPDWVLGPTLLGKKLSWPAPFGREGDEEYRKFGFEWFETAQELLDNGKLKTHPLRVVGNSLDDVTGGLQILKKKQVSGQKLIVRLR</sequence>
<comment type="caution">
    <text evidence="1">The sequence shown here is derived from an EMBL/GenBank/DDBJ whole genome shotgun (WGS) entry which is preliminary data.</text>
</comment>
<reference evidence="1 2" key="1">
    <citation type="journal article" date="2022" name="New Phytol.">
        <title>Ecological generalism drives hyperdiversity of secondary metabolite gene clusters in xylarialean endophytes.</title>
        <authorList>
            <person name="Franco M.E.E."/>
            <person name="Wisecaver J.H."/>
            <person name="Arnold A.E."/>
            <person name="Ju Y.M."/>
            <person name="Slot J.C."/>
            <person name="Ahrendt S."/>
            <person name="Moore L.P."/>
            <person name="Eastman K.E."/>
            <person name="Scott K."/>
            <person name="Konkel Z."/>
            <person name="Mondo S.J."/>
            <person name="Kuo A."/>
            <person name="Hayes R.D."/>
            <person name="Haridas S."/>
            <person name="Andreopoulos B."/>
            <person name="Riley R."/>
            <person name="LaButti K."/>
            <person name="Pangilinan J."/>
            <person name="Lipzen A."/>
            <person name="Amirebrahimi M."/>
            <person name="Yan J."/>
            <person name="Adam C."/>
            <person name="Keymanesh K."/>
            <person name="Ng V."/>
            <person name="Louie K."/>
            <person name="Northen T."/>
            <person name="Drula E."/>
            <person name="Henrissat B."/>
            <person name="Hsieh H.M."/>
            <person name="Youens-Clark K."/>
            <person name="Lutzoni F."/>
            <person name="Miadlikowska J."/>
            <person name="Eastwood D.C."/>
            <person name="Hamelin R.C."/>
            <person name="Grigoriev I.V."/>
            <person name="U'Ren J.M."/>
        </authorList>
    </citation>
    <scope>NUCLEOTIDE SEQUENCE [LARGE SCALE GENOMIC DNA]</scope>
    <source>
        <strain evidence="1 2">ER1909</strain>
    </source>
</reference>
<evidence type="ECO:0000313" key="2">
    <source>
        <dbReference type="Proteomes" id="UP001497680"/>
    </source>
</evidence>
<proteinExistence type="predicted"/>
<name>A0ACC0CZY9_9PEZI</name>
<protein>
    <submittedName>
        <fullName evidence="1">Zinc-binding dehydrogenase family oxidoreductase</fullName>
    </submittedName>
</protein>
<evidence type="ECO:0000313" key="1">
    <source>
        <dbReference type="EMBL" id="KAI6085991.1"/>
    </source>
</evidence>
<dbReference type="EMBL" id="MU394320">
    <property type="protein sequence ID" value="KAI6085991.1"/>
    <property type="molecule type" value="Genomic_DNA"/>
</dbReference>
<gene>
    <name evidence="1" type="ORF">F4821DRAFT_279002</name>
</gene>
<organism evidence="1 2">
    <name type="scientific">Hypoxylon rubiginosum</name>
    <dbReference type="NCBI Taxonomy" id="110542"/>
    <lineage>
        <taxon>Eukaryota</taxon>
        <taxon>Fungi</taxon>
        <taxon>Dikarya</taxon>
        <taxon>Ascomycota</taxon>
        <taxon>Pezizomycotina</taxon>
        <taxon>Sordariomycetes</taxon>
        <taxon>Xylariomycetidae</taxon>
        <taxon>Xylariales</taxon>
        <taxon>Hypoxylaceae</taxon>
        <taxon>Hypoxylon</taxon>
    </lineage>
</organism>
<accession>A0ACC0CZY9</accession>
<dbReference type="Proteomes" id="UP001497680">
    <property type="component" value="Unassembled WGS sequence"/>
</dbReference>